<feature type="domain" description="Sulfatase N-terminal" evidence="4">
    <location>
        <begin position="4"/>
        <end position="338"/>
    </location>
</feature>
<evidence type="ECO:0000256" key="2">
    <source>
        <dbReference type="ARBA" id="ARBA00022801"/>
    </source>
</evidence>
<dbReference type="Proteomes" id="UP001549076">
    <property type="component" value="Unassembled WGS sequence"/>
</dbReference>
<gene>
    <name evidence="5" type="ORF">ABID37_004982</name>
</gene>
<organism evidence="5 6">
    <name type="scientific">Aquamicrobium terrae</name>
    <dbReference type="NCBI Taxonomy" id="1324945"/>
    <lineage>
        <taxon>Bacteria</taxon>
        <taxon>Pseudomonadati</taxon>
        <taxon>Pseudomonadota</taxon>
        <taxon>Alphaproteobacteria</taxon>
        <taxon>Hyphomicrobiales</taxon>
        <taxon>Phyllobacteriaceae</taxon>
        <taxon>Aquamicrobium</taxon>
    </lineage>
</organism>
<dbReference type="SUPFAM" id="SSF53649">
    <property type="entry name" value="Alkaline phosphatase-like"/>
    <property type="match status" value="1"/>
</dbReference>
<proteinExistence type="predicted"/>
<evidence type="ECO:0000256" key="1">
    <source>
        <dbReference type="ARBA" id="ARBA00022723"/>
    </source>
</evidence>
<dbReference type="InterPro" id="IPR000917">
    <property type="entry name" value="Sulfatase_N"/>
</dbReference>
<comment type="caution">
    <text evidence="5">The sequence shown here is derived from an EMBL/GenBank/DDBJ whole genome shotgun (WGS) entry which is preliminary data.</text>
</comment>
<name>A0ABV2N7E6_9HYPH</name>
<feature type="region of interest" description="Disordered" evidence="3">
    <location>
        <begin position="495"/>
        <end position="514"/>
    </location>
</feature>
<dbReference type="RefSeq" id="WP_354199653.1">
    <property type="nucleotide sequence ID" value="NZ_JBEPML010000028.1"/>
</dbReference>
<dbReference type="PANTHER" id="PTHR45953:SF1">
    <property type="entry name" value="IDURONATE 2-SULFATASE"/>
    <property type="match status" value="1"/>
</dbReference>
<evidence type="ECO:0000256" key="3">
    <source>
        <dbReference type="SAM" id="MobiDB-lite"/>
    </source>
</evidence>
<evidence type="ECO:0000313" key="5">
    <source>
        <dbReference type="EMBL" id="MET3794742.1"/>
    </source>
</evidence>
<protein>
    <submittedName>
        <fullName evidence="5">Arylsulfatase A-like enzyme</fullName>
    </submittedName>
</protein>
<accession>A0ABV2N7E6</accession>
<evidence type="ECO:0000259" key="4">
    <source>
        <dbReference type="Pfam" id="PF00884"/>
    </source>
</evidence>
<reference evidence="5 6" key="1">
    <citation type="submission" date="2024-06" db="EMBL/GenBank/DDBJ databases">
        <title>Genomic Encyclopedia of Type Strains, Phase IV (KMG-IV): sequencing the most valuable type-strain genomes for metagenomic binning, comparative biology and taxonomic classification.</title>
        <authorList>
            <person name="Goeker M."/>
        </authorList>
    </citation>
    <scope>NUCLEOTIDE SEQUENCE [LARGE SCALE GENOMIC DNA]</scope>
    <source>
        <strain evidence="5 6">DSM 27865</strain>
    </source>
</reference>
<evidence type="ECO:0000313" key="6">
    <source>
        <dbReference type="Proteomes" id="UP001549076"/>
    </source>
</evidence>
<dbReference type="InterPro" id="IPR017850">
    <property type="entry name" value="Alkaline_phosphatase_core_sf"/>
</dbReference>
<sequence length="514" mass="58540">MKAVFVLYDSLNRHALGCYGGGMETRNFDRLAARSVRFDNHYVGSLPCMPARRDMQTGRLSLLHRAWGPLEPYDNAFPDLLAEHGVYSHLVTDHYHYWEDGGATFHGRYDTFELVRGQERDPWQAVVEPDWAAIEAHTHPRQFSRKRREKFAQYALNRERFERMEDFPSYQCFAHALRFLDRNRDSDNWLLHLETFDPHEPFHAPDAMREGLDSGYQGPRFDWPPYARVSETVAEQAELRANYHALVRLCDHELGLLLDYFDAHDLWSDTAIILTTDHGFLLGEHGWWAKLTMPCFNEVAHIPLLVAHPDFRSRAGESRRALTQTIDLMPTILDMFDVPVPEEVLGHSLLPLLEADRPLREAAIYGVFGSALNVTDGRYTYFRYPADMRAENLFQYTLMPAHMRCMFSVEELRDAELHEGFGFTKGVPLLKVPATPKSPVYFGHGPGAQQQTDTVLFDLATDPGQLNPIADPVVEARMAALATRLMAQNDAPPEAYDRLGLTRPSPAALEGAAS</sequence>
<dbReference type="Pfam" id="PF00884">
    <property type="entry name" value="Sulfatase"/>
    <property type="match status" value="1"/>
</dbReference>
<dbReference type="PANTHER" id="PTHR45953">
    <property type="entry name" value="IDURONATE 2-SULFATASE"/>
    <property type="match status" value="1"/>
</dbReference>
<keyword evidence="6" id="KW-1185">Reference proteome</keyword>
<dbReference type="EMBL" id="JBEPML010000028">
    <property type="protein sequence ID" value="MET3794742.1"/>
    <property type="molecule type" value="Genomic_DNA"/>
</dbReference>
<keyword evidence="1" id="KW-0479">Metal-binding</keyword>
<dbReference type="CDD" id="cd16148">
    <property type="entry name" value="sulfatase_like"/>
    <property type="match status" value="1"/>
</dbReference>
<dbReference type="Gene3D" id="3.40.720.10">
    <property type="entry name" value="Alkaline Phosphatase, subunit A"/>
    <property type="match status" value="1"/>
</dbReference>
<keyword evidence="2" id="KW-0378">Hydrolase</keyword>